<dbReference type="RefSeq" id="WP_038152919.1">
    <property type="nucleotide sequence ID" value="NZ_JRNT01000026.1"/>
</dbReference>
<evidence type="ECO:0000256" key="1">
    <source>
        <dbReference type="SAM" id="MobiDB-lite"/>
    </source>
</evidence>
<evidence type="ECO:0000313" key="2">
    <source>
        <dbReference type="EMBL" id="KGF46832.1"/>
    </source>
</evidence>
<feature type="compositionally biased region" description="Polar residues" evidence="1">
    <location>
        <begin position="173"/>
        <end position="192"/>
    </location>
</feature>
<comment type="caution">
    <text evidence="2">The sequence shown here is derived from an EMBL/GenBank/DDBJ whole genome shotgun (WGS) entry which is preliminary data.</text>
</comment>
<name>A0A096BVU4_9FIRM</name>
<dbReference type="eggNOG" id="ENOG50344V2">
    <property type="taxonomic scope" value="Bacteria"/>
</dbReference>
<dbReference type="Proteomes" id="UP000029628">
    <property type="component" value="Unassembled WGS sequence"/>
</dbReference>
<accession>A0A096BVU4</accession>
<sequence>MCAPAAMVLTGISTLMGMQSARQQASAQAAMYNQQAAVAEQNARISAAKQRQINAQYLQEKEQMDDKMRLVAGQNAAEAGSSSLMMTGTPLQSLGAAYDAYNQDVNKWDTNKNNAIWNEKVNETNYLNQANASRSAAANAKRQGNMQALATLISGAASMYSLKQQYAGAPKNTARQNGYTSGSNANSNSYQTVKRDTK</sequence>
<feature type="region of interest" description="Disordered" evidence="1">
    <location>
        <begin position="167"/>
        <end position="198"/>
    </location>
</feature>
<dbReference type="EMBL" id="JRNT01000026">
    <property type="protein sequence ID" value="KGF46832.1"/>
    <property type="molecule type" value="Genomic_DNA"/>
</dbReference>
<reference evidence="2 3" key="1">
    <citation type="submission" date="2014-07" db="EMBL/GenBank/DDBJ databases">
        <authorList>
            <person name="McCorrison J."/>
            <person name="Sanka R."/>
            <person name="Torralba M."/>
            <person name="Gillis M."/>
            <person name="Haft D.H."/>
            <person name="Methe B."/>
            <person name="Sutton G."/>
            <person name="Nelson K.E."/>
        </authorList>
    </citation>
    <scope>NUCLEOTIDE SEQUENCE [LARGE SCALE GENOMIC DNA]</scope>
    <source>
        <strain evidence="2 3">DNF00314</strain>
    </source>
</reference>
<organism evidence="2 3">
    <name type="scientific">Veillonella montpellierensis DNF00314</name>
    <dbReference type="NCBI Taxonomy" id="1401067"/>
    <lineage>
        <taxon>Bacteria</taxon>
        <taxon>Bacillati</taxon>
        <taxon>Bacillota</taxon>
        <taxon>Negativicutes</taxon>
        <taxon>Veillonellales</taxon>
        <taxon>Veillonellaceae</taxon>
        <taxon>Veillonella</taxon>
    </lineage>
</organism>
<dbReference type="AlphaFoldDB" id="A0A096BVU4"/>
<evidence type="ECO:0000313" key="3">
    <source>
        <dbReference type="Proteomes" id="UP000029628"/>
    </source>
</evidence>
<protein>
    <submittedName>
        <fullName evidence="2">Uncharacterized protein</fullName>
    </submittedName>
</protein>
<gene>
    <name evidence="2" type="ORF">HMPREF0872_06765</name>
</gene>
<keyword evidence="3" id="KW-1185">Reference proteome</keyword>
<proteinExistence type="predicted"/>